<dbReference type="GO" id="GO:0040003">
    <property type="term" value="P:chitin-based cuticle development"/>
    <property type="evidence" value="ECO:0007669"/>
    <property type="project" value="TreeGrafter"/>
</dbReference>
<gene>
    <name evidence="4" type="ORF">TTEB3V08_LOCUS5581</name>
</gene>
<sequence>MMHKFLEVLLIAARITSSSHDMELNVSYLTKHEETRVHKSQDLRALKSDDMVVASLAALVAARPETGYSYNVPSQRYGSPLNGIFAESYFNNGFNFGKGFDSSLFDGDSSLGVGGPSGFIGANFIGGGSGGDFLGGGGGRGVVNLGGGGGDGRGFLSVGGGDGGIGAGAQSGGGGGVGGTGGGVLRTTSVYVHVPPPDFEEEIKAQQVIAPRQARINYKIVFIKAPTAPTPVNPIIPEFAQDKEKTLIYVLVKKPEEADDIVIPTPAPTSPSKPEPLPSACVHLKHNTHRYHNSLVTSVTFCIVPFCIVRGSYITDRPVPTESRDIDNPTDVNNAADTTESTETYNPTTHFRNEADII</sequence>
<keyword evidence="2" id="KW-0732">Signal</keyword>
<evidence type="ECO:0000259" key="3">
    <source>
        <dbReference type="SMART" id="SM00690"/>
    </source>
</evidence>
<dbReference type="PANTHER" id="PTHR31927">
    <property type="entry name" value="FI07246P-RELATED-RELATED"/>
    <property type="match status" value="1"/>
</dbReference>
<feature type="signal peptide" evidence="2">
    <location>
        <begin position="1"/>
        <end position="18"/>
    </location>
</feature>
<feature type="compositionally biased region" description="Low complexity" evidence="1">
    <location>
        <begin position="338"/>
        <end position="349"/>
    </location>
</feature>
<dbReference type="GO" id="GO:0008010">
    <property type="term" value="F:structural constituent of chitin-based larval cuticle"/>
    <property type="evidence" value="ECO:0007669"/>
    <property type="project" value="TreeGrafter"/>
</dbReference>
<evidence type="ECO:0000313" key="4">
    <source>
        <dbReference type="EMBL" id="CAD7457588.1"/>
    </source>
</evidence>
<proteinExistence type="predicted"/>
<evidence type="ECO:0000256" key="1">
    <source>
        <dbReference type="SAM" id="MobiDB-lite"/>
    </source>
</evidence>
<accession>A0A7R9IFZ7</accession>
<feature type="domain" description="DUF243" evidence="3">
    <location>
        <begin position="187"/>
        <end position="276"/>
    </location>
</feature>
<dbReference type="PANTHER" id="PTHR31927:SF16">
    <property type="entry name" value="LP07342P"/>
    <property type="match status" value="1"/>
</dbReference>
<feature type="chain" id="PRO_5031526935" description="DUF243 domain-containing protein" evidence="2">
    <location>
        <begin position="19"/>
        <end position="358"/>
    </location>
</feature>
<dbReference type="SMART" id="SM00690">
    <property type="entry name" value="DM5"/>
    <property type="match status" value="1"/>
</dbReference>
<evidence type="ECO:0000256" key="2">
    <source>
        <dbReference type="SAM" id="SignalP"/>
    </source>
</evidence>
<reference evidence="4" key="1">
    <citation type="submission" date="2020-11" db="EMBL/GenBank/DDBJ databases">
        <authorList>
            <person name="Tran Van P."/>
        </authorList>
    </citation>
    <scope>NUCLEOTIDE SEQUENCE</scope>
</reference>
<dbReference type="AlphaFoldDB" id="A0A7R9IFZ7"/>
<protein>
    <recommendedName>
        <fullName evidence="3">DUF243 domain-containing protein</fullName>
    </recommendedName>
</protein>
<feature type="region of interest" description="Disordered" evidence="1">
    <location>
        <begin position="320"/>
        <end position="358"/>
    </location>
</feature>
<dbReference type="InterPro" id="IPR004145">
    <property type="entry name" value="DUF243"/>
</dbReference>
<dbReference type="GO" id="GO:0062129">
    <property type="term" value="C:chitin-based extracellular matrix"/>
    <property type="evidence" value="ECO:0007669"/>
    <property type="project" value="TreeGrafter"/>
</dbReference>
<organism evidence="4">
    <name type="scientific">Timema tahoe</name>
    <dbReference type="NCBI Taxonomy" id="61484"/>
    <lineage>
        <taxon>Eukaryota</taxon>
        <taxon>Metazoa</taxon>
        <taxon>Ecdysozoa</taxon>
        <taxon>Arthropoda</taxon>
        <taxon>Hexapoda</taxon>
        <taxon>Insecta</taxon>
        <taxon>Pterygota</taxon>
        <taxon>Neoptera</taxon>
        <taxon>Polyneoptera</taxon>
        <taxon>Phasmatodea</taxon>
        <taxon>Timematodea</taxon>
        <taxon>Timematoidea</taxon>
        <taxon>Timematidae</taxon>
        <taxon>Timema</taxon>
    </lineage>
</organism>
<dbReference type="EMBL" id="OE001793">
    <property type="protein sequence ID" value="CAD7457588.1"/>
    <property type="molecule type" value="Genomic_DNA"/>
</dbReference>
<dbReference type="Pfam" id="PF03103">
    <property type="entry name" value="DUF243"/>
    <property type="match status" value="1"/>
</dbReference>
<name>A0A7R9IFZ7_9NEOP</name>